<evidence type="ECO:0000259" key="1">
    <source>
        <dbReference type="Pfam" id="PF00535"/>
    </source>
</evidence>
<dbReference type="Gene3D" id="3.90.550.10">
    <property type="entry name" value="Spore Coat Polysaccharide Biosynthesis Protein SpsA, Chain A"/>
    <property type="match status" value="1"/>
</dbReference>
<dbReference type="Pfam" id="PF00535">
    <property type="entry name" value="Glycos_transf_2"/>
    <property type="match status" value="1"/>
</dbReference>
<proteinExistence type="predicted"/>
<sequence>MSINHRISIIAPVYNVGKYLDCFFENMIKQTYQSFKIFCVYDASTDNSLDILKKYEKLYPDKVEVIISLKKNGLGAARDLALDSGKVKGEYVLFLDPDDYPEVNFLEKMIHTADKTKADITICGFDRFDDETGKVYCIEMTKNKSNYITDITESDTIAYVNPAVWNKLYRYSVIENSRFTEIKRAEDLIYLMRILPKVKSVAFINEVLYHYRVRYDSLSNTIKERDYDEFLDTIKVVKSEYNINYKNFNSYISLLELMVFIHAGVSFTYRLAASDKKSTNMYIRKTKDYLNENFPGWSKNKYLNISHCIKGGVKKIGLWGCRLLYKINMFKLFISFYNFIIYRLKVDIKW</sequence>
<organism evidence="2 3">
    <name type="scientific">Clostridium amylolyticum</name>
    <dbReference type="NCBI Taxonomy" id="1121298"/>
    <lineage>
        <taxon>Bacteria</taxon>
        <taxon>Bacillati</taxon>
        <taxon>Bacillota</taxon>
        <taxon>Clostridia</taxon>
        <taxon>Eubacteriales</taxon>
        <taxon>Clostridiaceae</taxon>
        <taxon>Clostridium</taxon>
    </lineage>
</organism>
<evidence type="ECO:0000313" key="3">
    <source>
        <dbReference type="Proteomes" id="UP000184080"/>
    </source>
</evidence>
<dbReference type="EMBL" id="FQZO01000008">
    <property type="protein sequence ID" value="SHJ79523.1"/>
    <property type="molecule type" value="Genomic_DNA"/>
</dbReference>
<dbReference type="SUPFAM" id="SSF53448">
    <property type="entry name" value="Nucleotide-diphospho-sugar transferases"/>
    <property type="match status" value="1"/>
</dbReference>
<name>A0A1M6M8C9_9CLOT</name>
<dbReference type="PANTHER" id="PTHR22916:SF3">
    <property type="entry name" value="UDP-GLCNAC:BETAGAL BETA-1,3-N-ACETYLGLUCOSAMINYLTRANSFERASE-LIKE PROTEIN 1"/>
    <property type="match status" value="1"/>
</dbReference>
<dbReference type="STRING" id="1121298.SAMN05444401_3879"/>
<protein>
    <submittedName>
        <fullName evidence="2">Glycosyl transferase family 2</fullName>
    </submittedName>
</protein>
<dbReference type="GO" id="GO:0016758">
    <property type="term" value="F:hexosyltransferase activity"/>
    <property type="evidence" value="ECO:0007669"/>
    <property type="project" value="UniProtKB-ARBA"/>
</dbReference>
<keyword evidence="3" id="KW-1185">Reference proteome</keyword>
<dbReference type="InterPro" id="IPR029044">
    <property type="entry name" value="Nucleotide-diphossugar_trans"/>
</dbReference>
<keyword evidence="2" id="KW-0808">Transferase</keyword>
<dbReference type="InterPro" id="IPR001173">
    <property type="entry name" value="Glyco_trans_2-like"/>
</dbReference>
<dbReference type="Proteomes" id="UP000184080">
    <property type="component" value="Unassembled WGS sequence"/>
</dbReference>
<feature type="domain" description="Glycosyltransferase 2-like" evidence="1">
    <location>
        <begin position="8"/>
        <end position="139"/>
    </location>
</feature>
<dbReference type="AlphaFoldDB" id="A0A1M6M8C9"/>
<dbReference type="CDD" id="cd00761">
    <property type="entry name" value="Glyco_tranf_GTA_type"/>
    <property type="match status" value="1"/>
</dbReference>
<reference evidence="2 3" key="1">
    <citation type="submission" date="2016-11" db="EMBL/GenBank/DDBJ databases">
        <authorList>
            <person name="Jaros S."/>
            <person name="Januszkiewicz K."/>
            <person name="Wedrychowicz H."/>
        </authorList>
    </citation>
    <scope>NUCLEOTIDE SEQUENCE [LARGE SCALE GENOMIC DNA]</scope>
    <source>
        <strain evidence="2 3">DSM 21864</strain>
    </source>
</reference>
<accession>A0A1M6M8C9</accession>
<gene>
    <name evidence="2" type="ORF">SAMN05444401_3879</name>
</gene>
<dbReference type="RefSeq" id="WP_178140759.1">
    <property type="nucleotide sequence ID" value="NZ_FQZO01000008.1"/>
</dbReference>
<dbReference type="PANTHER" id="PTHR22916">
    <property type="entry name" value="GLYCOSYLTRANSFERASE"/>
    <property type="match status" value="1"/>
</dbReference>
<evidence type="ECO:0000313" key="2">
    <source>
        <dbReference type="EMBL" id="SHJ79523.1"/>
    </source>
</evidence>